<reference evidence="1" key="1">
    <citation type="submission" date="2015-11" db="EMBL/GenBank/DDBJ databases">
        <authorList>
            <consortium name="International Coturnix japonica Genome Analysis Consortium"/>
            <person name="Warren W."/>
            <person name="Burt D.W."/>
            <person name="Antin P.B."/>
            <person name="Lanford R."/>
            <person name="Gros J."/>
            <person name="Wilson R.K."/>
        </authorList>
    </citation>
    <scope>NUCLEOTIDE SEQUENCE [LARGE SCALE GENOMIC DNA]</scope>
</reference>
<organism evidence="1 2">
    <name type="scientific">Coturnix japonica</name>
    <name type="common">Japanese quail</name>
    <name type="synonym">Coturnix coturnix japonica</name>
    <dbReference type="NCBI Taxonomy" id="93934"/>
    <lineage>
        <taxon>Eukaryota</taxon>
        <taxon>Metazoa</taxon>
        <taxon>Chordata</taxon>
        <taxon>Craniata</taxon>
        <taxon>Vertebrata</taxon>
        <taxon>Euteleostomi</taxon>
        <taxon>Archelosauria</taxon>
        <taxon>Archosauria</taxon>
        <taxon>Dinosauria</taxon>
        <taxon>Saurischia</taxon>
        <taxon>Theropoda</taxon>
        <taxon>Coelurosauria</taxon>
        <taxon>Aves</taxon>
        <taxon>Neognathae</taxon>
        <taxon>Galloanserae</taxon>
        <taxon>Galliformes</taxon>
        <taxon>Phasianidae</taxon>
        <taxon>Perdicinae</taxon>
        <taxon>Coturnix</taxon>
    </lineage>
</organism>
<evidence type="ECO:0000313" key="1">
    <source>
        <dbReference type="Ensembl" id="ENSCJPP00005018272.1"/>
    </source>
</evidence>
<dbReference type="Ensembl" id="ENSCJPT00005025469.1">
    <property type="protein sequence ID" value="ENSCJPP00005018272.1"/>
    <property type="gene ID" value="ENSCJPG00005014892.1"/>
</dbReference>
<dbReference type="Gene3D" id="3.30.40.10">
    <property type="entry name" value="Zinc/RING finger domain, C3HC4 (zinc finger)"/>
    <property type="match status" value="1"/>
</dbReference>
<reference evidence="1" key="3">
    <citation type="submission" date="2025-09" db="UniProtKB">
        <authorList>
            <consortium name="Ensembl"/>
        </authorList>
    </citation>
    <scope>IDENTIFICATION</scope>
</reference>
<dbReference type="PANTHER" id="PTHR12420">
    <property type="entry name" value="PHD FINGER PROTEIN"/>
    <property type="match status" value="1"/>
</dbReference>
<reference evidence="1" key="2">
    <citation type="submission" date="2025-08" db="UniProtKB">
        <authorList>
            <consortium name="Ensembl"/>
        </authorList>
    </citation>
    <scope>IDENTIFICATION</scope>
</reference>
<dbReference type="InterPro" id="IPR051188">
    <property type="entry name" value="PHD-type_Zinc_Finger"/>
</dbReference>
<dbReference type="InterPro" id="IPR011011">
    <property type="entry name" value="Znf_FYVE_PHD"/>
</dbReference>
<dbReference type="Proteomes" id="UP000694412">
    <property type="component" value="Chromosome 2"/>
</dbReference>
<evidence type="ECO:0000313" key="2">
    <source>
        <dbReference type="Proteomes" id="UP000694412"/>
    </source>
</evidence>
<sequence>SPACMLCGQTYADPDICGPKQLEFGICAHVFCMVSSPGAPSFRLPPSNASFLSVTPEDVQRVIQEAEHKHCFICGELGAPITCAETGCEQSFHLSCTRQGECVTQYFGEYRDRPSVQASTAFSAPSAEIRMPFYPTCLSWASESHSGWCFSSGS</sequence>
<dbReference type="InterPro" id="IPR013083">
    <property type="entry name" value="Znf_RING/FYVE/PHD"/>
</dbReference>
<proteinExistence type="predicted"/>
<accession>A0A8C2TVG2</accession>
<name>A0A8C2TVG2_COTJA</name>
<dbReference type="AlphaFoldDB" id="A0A8C2TVG2"/>
<dbReference type="SUPFAM" id="SSF57903">
    <property type="entry name" value="FYVE/PHD zinc finger"/>
    <property type="match status" value="1"/>
</dbReference>
<dbReference type="PANTHER" id="PTHR12420:SF47">
    <property type="entry name" value="PHD FINGER PROTEIN 7"/>
    <property type="match status" value="1"/>
</dbReference>
<protein>
    <submittedName>
        <fullName evidence="1">Uncharacterized protein</fullName>
    </submittedName>
</protein>
<dbReference type="Pfam" id="PF13771">
    <property type="entry name" value="zf-HC5HC2H"/>
    <property type="match status" value="1"/>
</dbReference>
<dbReference type="GO" id="GO:0005634">
    <property type="term" value="C:nucleus"/>
    <property type="evidence" value="ECO:0007669"/>
    <property type="project" value="TreeGrafter"/>
</dbReference>
<keyword evidence="2" id="KW-1185">Reference proteome</keyword>
<dbReference type="GeneTree" id="ENSGT00950000182865"/>